<evidence type="ECO:0000313" key="7">
    <source>
        <dbReference type="EMBL" id="AYU66226.1"/>
    </source>
</evidence>
<feature type="compositionally biased region" description="Basic and acidic residues" evidence="4">
    <location>
        <begin position="406"/>
        <end position="420"/>
    </location>
</feature>
<evidence type="ECO:0000256" key="3">
    <source>
        <dbReference type="ARBA" id="ARBA00023012"/>
    </source>
</evidence>
<feature type="transmembrane region" description="Helical" evidence="5">
    <location>
        <begin position="127"/>
        <end position="146"/>
    </location>
</feature>
<dbReference type="GO" id="GO:0046983">
    <property type="term" value="F:protein dimerization activity"/>
    <property type="evidence" value="ECO:0007669"/>
    <property type="project" value="InterPro"/>
</dbReference>
<feature type="transmembrane region" description="Helical" evidence="5">
    <location>
        <begin position="87"/>
        <end position="107"/>
    </location>
</feature>
<organism evidence="7">
    <name type="scientific">Streptomyces aureus</name>
    <dbReference type="NCBI Taxonomy" id="193461"/>
    <lineage>
        <taxon>Bacteria</taxon>
        <taxon>Bacillati</taxon>
        <taxon>Actinomycetota</taxon>
        <taxon>Actinomycetes</taxon>
        <taxon>Kitasatosporales</taxon>
        <taxon>Streptomycetaceae</taxon>
        <taxon>Streptomyces</taxon>
    </lineage>
</organism>
<dbReference type="PANTHER" id="PTHR24421">
    <property type="entry name" value="NITRATE/NITRITE SENSOR PROTEIN NARX-RELATED"/>
    <property type="match status" value="1"/>
</dbReference>
<dbReference type="GO" id="GO:0000155">
    <property type="term" value="F:phosphorelay sensor kinase activity"/>
    <property type="evidence" value="ECO:0007669"/>
    <property type="project" value="InterPro"/>
</dbReference>
<name>A0A678X960_9ACTN</name>
<dbReference type="SUPFAM" id="SSF55874">
    <property type="entry name" value="ATPase domain of HSP90 chaperone/DNA topoisomerase II/histidine kinase"/>
    <property type="match status" value="1"/>
</dbReference>
<dbReference type="PANTHER" id="PTHR24421:SF63">
    <property type="entry name" value="SENSOR HISTIDINE KINASE DESK"/>
    <property type="match status" value="1"/>
</dbReference>
<dbReference type="EMBL" id="MH025886">
    <property type="protein sequence ID" value="AYU66226.1"/>
    <property type="molecule type" value="Genomic_DNA"/>
</dbReference>
<feature type="transmembrane region" description="Helical" evidence="5">
    <location>
        <begin position="153"/>
        <end position="173"/>
    </location>
</feature>
<keyword evidence="2" id="KW-0418">Kinase</keyword>
<evidence type="ECO:0000256" key="1">
    <source>
        <dbReference type="ARBA" id="ARBA00022679"/>
    </source>
</evidence>
<dbReference type="AlphaFoldDB" id="A0A678X960"/>
<feature type="transmembrane region" description="Helical" evidence="5">
    <location>
        <begin position="26"/>
        <end position="45"/>
    </location>
</feature>
<feature type="domain" description="Signal transduction histidine kinase subgroup 3 dimerisation and phosphoacceptor" evidence="6">
    <location>
        <begin position="195"/>
        <end position="261"/>
    </location>
</feature>
<dbReference type="Gene3D" id="3.30.565.10">
    <property type="entry name" value="Histidine kinase-like ATPase, C-terminal domain"/>
    <property type="match status" value="1"/>
</dbReference>
<accession>A0A678X960</accession>
<dbReference type="Pfam" id="PF07730">
    <property type="entry name" value="HisKA_3"/>
    <property type="match status" value="1"/>
</dbReference>
<dbReference type="InterPro" id="IPR036890">
    <property type="entry name" value="HATPase_C_sf"/>
</dbReference>
<dbReference type="GO" id="GO:0016020">
    <property type="term" value="C:membrane"/>
    <property type="evidence" value="ECO:0007669"/>
    <property type="project" value="InterPro"/>
</dbReference>
<protein>
    <recommendedName>
        <fullName evidence="6">Signal transduction histidine kinase subgroup 3 dimerisation and phosphoacceptor domain-containing protein</fullName>
    </recommendedName>
</protein>
<evidence type="ECO:0000256" key="4">
    <source>
        <dbReference type="SAM" id="MobiDB-lite"/>
    </source>
</evidence>
<keyword evidence="3" id="KW-0902">Two-component regulatory system</keyword>
<dbReference type="InterPro" id="IPR050482">
    <property type="entry name" value="Sensor_HK_TwoCompSys"/>
</dbReference>
<reference evidence="7" key="1">
    <citation type="submission" date="2018-03" db="EMBL/GenBank/DDBJ databases">
        <title>Multiplexed Activation and Characterization of a Cryptic Gene Cluster Reveal Two Series of Aromatic Polyketides Generated by a Divergent Biosynthetic Pathway.</title>
        <authorList>
            <person name="Ji Z.-Y."/>
            <person name="Nie Q.-Y."/>
            <person name="Yin Y."/>
            <person name="Zhang M."/>
            <person name="Pan H.-X."/>
            <person name="Hou X.-F."/>
            <person name="Tang G.-L."/>
        </authorList>
    </citation>
    <scope>NUCLEOTIDE SEQUENCE</scope>
    <source>
        <strain evidence="7">SP-371</strain>
    </source>
</reference>
<feature type="region of interest" description="Disordered" evidence="4">
    <location>
        <begin position="397"/>
        <end position="420"/>
    </location>
</feature>
<dbReference type="InterPro" id="IPR011712">
    <property type="entry name" value="Sig_transdc_His_kin_sub3_dim/P"/>
</dbReference>
<evidence type="ECO:0000256" key="2">
    <source>
        <dbReference type="ARBA" id="ARBA00022777"/>
    </source>
</evidence>
<keyword evidence="1" id="KW-0808">Transferase</keyword>
<evidence type="ECO:0000259" key="6">
    <source>
        <dbReference type="Pfam" id="PF07730"/>
    </source>
</evidence>
<dbReference type="Gene3D" id="1.20.5.1930">
    <property type="match status" value="1"/>
</dbReference>
<sequence length="420" mass="45028">MDSGCPPQAAPHASRIGDSKRMAPRLAMIITTVVLCAFCFVAVTYELSSRPSVNSFTAAMAVLLVIFVVQLQISFPQFVPALGRHRLVLLLVQCVLTYVPFLFYGQAWLPLPGLLAGSALLVLPDVLAWPAFALIVASTDVLQFFVGLGWRDVSYTTVSTLLTGLVVFGLSRLTDMVTEVHRSRADLARLAVDQERLRFARDLHDLLGYSLSTITLKCELAYRLLPGQAGRVQQELTEILRTSRQALSDVRAVASGYRDMSLSVEVADAESMLDALDITATTHVTCGTLPREVDTTLATVLREGLTNMLRHSKAARCRIIAVRRGGTVTFRLANDGVDGARGHLRPLACEEGNGNSGIRNLATRVEAVGGTLTAGSRADGWFVLEAVIDLPGTTAAVTGPEGAEAGDPRLEGVGADAREG</sequence>
<keyword evidence="5" id="KW-1133">Transmembrane helix</keyword>
<feature type="transmembrane region" description="Helical" evidence="5">
    <location>
        <begin position="57"/>
        <end position="75"/>
    </location>
</feature>
<keyword evidence="5" id="KW-0472">Membrane</keyword>
<proteinExistence type="predicted"/>
<dbReference type="CDD" id="cd16917">
    <property type="entry name" value="HATPase_UhpB-NarQ-NarX-like"/>
    <property type="match status" value="1"/>
</dbReference>
<evidence type="ECO:0000256" key="5">
    <source>
        <dbReference type="SAM" id="Phobius"/>
    </source>
</evidence>
<keyword evidence="5" id="KW-0812">Transmembrane</keyword>